<dbReference type="PANTHER" id="PTHR34293:SF1">
    <property type="entry name" value="HTH-TYPE TRANSCRIPTIONAL REGULATOR TRMBL2"/>
    <property type="match status" value="1"/>
</dbReference>
<name>A0A3N6MAI2_NATCH</name>
<dbReference type="Proteomes" id="UP000281431">
    <property type="component" value="Unassembled WGS sequence"/>
</dbReference>
<dbReference type="AlphaFoldDB" id="A0A3N6MAI2"/>
<evidence type="ECO:0000313" key="3">
    <source>
        <dbReference type="Proteomes" id="UP000281431"/>
    </source>
</evidence>
<organism evidence="2 3">
    <name type="scientific">Natrarchaeobius chitinivorans</name>
    <dbReference type="NCBI Taxonomy" id="1679083"/>
    <lineage>
        <taxon>Archaea</taxon>
        <taxon>Methanobacteriati</taxon>
        <taxon>Methanobacteriota</taxon>
        <taxon>Stenosarchaea group</taxon>
        <taxon>Halobacteria</taxon>
        <taxon>Halobacteriales</taxon>
        <taxon>Natrialbaceae</taxon>
        <taxon>Natrarchaeobius</taxon>
    </lineage>
</organism>
<sequence length="261" mass="29397">MSKTEEAVRALSELGLTEYEARCFVALTRISRGTARDVSEVADVPRSRVYDTIERLDRKGLVNVQQSDPREYQAVSVEKACERIRDDYDSRIHAAESALEQVERPQSSENEGMWAISRPEHVADRVATFLEQAEESVHLVVATDEVIDEDFLRRLRDVTERGTDVFVEVPTDGVRERFADAVPDATVVAASDLETTDVVHSARPARLLLVDRESVVATGTKTSNLPDVVQETAIWTYGRDHGFAAWVRELLDDRRVELERA</sequence>
<dbReference type="InterPro" id="IPR002831">
    <property type="entry name" value="Tscrpt_reg_TrmB_N"/>
</dbReference>
<reference evidence="2 3" key="1">
    <citation type="submission" date="2018-10" db="EMBL/GenBank/DDBJ databases">
        <title>Natrarchaeobius chitinivorans gen. nov., sp. nov., and Natrarchaeobius haloalkaliphilus sp. nov., alkaliphilic, chitin-utilizing haloarchaea from hypersaline alkaline lakes.</title>
        <authorList>
            <person name="Sorokin D.Y."/>
            <person name="Elcheninov A.G."/>
            <person name="Kostrikina N.A."/>
            <person name="Bale N.J."/>
            <person name="Sinninghe Damste J.S."/>
            <person name="Khijniak T.V."/>
            <person name="Kublanov I.V."/>
            <person name="Toshchakov S.V."/>
        </authorList>
    </citation>
    <scope>NUCLEOTIDE SEQUENCE [LARGE SCALE GENOMIC DNA]</scope>
    <source>
        <strain evidence="2 3">AArcht7</strain>
    </source>
</reference>
<dbReference type="InterPro" id="IPR051797">
    <property type="entry name" value="TrmB-like"/>
</dbReference>
<dbReference type="InterPro" id="IPR036390">
    <property type="entry name" value="WH_DNA-bd_sf"/>
</dbReference>
<dbReference type="OrthoDB" id="30795at2157"/>
<dbReference type="Pfam" id="PF01978">
    <property type="entry name" value="TrmB"/>
    <property type="match status" value="1"/>
</dbReference>
<dbReference type="InterPro" id="IPR036388">
    <property type="entry name" value="WH-like_DNA-bd_sf"/>
</dbReference>
<evidence type="ECO:0000313" key="2">
    <source>
        <dbReference type="EMBL" id="RQH00804.1"/>
    </source>
</evidence>
<dbReference type="PANTHER" id="PTHR34293">
    <property type="entry name" value="HTH-TYPE TRANSCRIPTIONAL REGULATOR TRMBL2"/>
    <property type="match status" value="1"/>
</dbReference>
<comment type="caution">
    <text evidence="2">The sequence shown here is derived from an EMBL/GenBank/DDBJ whole genome shotgun (WGS) entry which is preliminary data.</text>
</comment>
<feature type="domain" description="Transcription regulator TrmB N-terminal" evidence="1">
    <location>
        <begin position="11"/>
        <end position="78"/>
    </location>
</feature>
<dbReference type="SUPFAM" id="SSF46785">
    <property type="entry name" value="Winged helix' DNA-binding domain"/>
    <property type="match status" value="1"/>
</dbReference>
<accession>A0A3N6MAI2</accession>
<evidence type="ECO:0000259" key="1">
    <source>
        <dbReference type="Pfam" id="PF01978"/>
    </source>
</evidence>
<protein>
    <submittedName>
        <fullName evidence="2">TrmB family transcriptional regulator</fullName>
    </submittedName>
</protein>
<gene>
    <name evidence="2" type="ORF">EA472_09205</name>
</gene>
<keyword evidence="3" id="KW-1185">Reference proteome</keyword>
<dbReference type="Gene3D" id="1.10.10.10">
    <property type="entry name" value="Winged helix-like DNA-binding domain superfamily/Winged helix DNA-binding domain"/>
    <property type="match status" value="1"/>
</dbReference>
<proteinExistence type="predicted"/>
<dbReference type="EMBL" id="REFZ01000005">
    <property type="protein sequence ID" value="RQH00804.1"/>
    <property type="molecule type" value="Genomic_DNA"/>
</dbReference>